<dbReference type="InterPro" id="IPR041916">
    <property type="entry name" value="Anti_sigma_zinc_sf"/>
</dbReference>
<dbReference type="EMBL" id="PELW01000188">
    <property type="protein sequence ID" value="RTH25246.1"/>
    <property type="molecule type" value="Genomic_DNA"/>
</dbReference>
<evidence type="ECO:0000313" key="6">
    <source>
        <dbReference type="EMBL" id="RTH25246.1"/>
    </source>
</evidence>
<reference evidence="10 11" key="1">
    <citation type="journal article" date="2019" name="Extremophiles">
        <title>Biogeography of thermophiles and predominance of Thermus scotoductus in domestic water heaters.</title>
        <authorList>
            <person name="Wilpiszeski R.L."/>
            <person name="Zhang Z."/>
            <person name="House C.H."/>
        </authorList>
    </citation>
    <scope>NUCLEOTIDE SEQUENCE [LARGE SCALE GENOMIC DNA]</scope>
    <source>
        <strain evidence="9 15">10_S10</strain>
        <strain evidence="8 12">14_S14</strain>
        <strain evidence="7 14">24_S24</strain>
        <strain evidence="6 10">27_S27</strain>
        <strain evidence="5 13">28_S28</strain>
        <strain evidence="4 11">34_S34</strain>
    </source>
</reference>
<evidence type="ECO:0000313" key="12">
    <source>
        <dbReference type="Proteomes" id="UP000287155"/>
    </source>
</evidence>
<proteinExistence type="predicted"/>
<evidence type="ECO:0000313" key="13">
    <source>
        <dbReference type="Proteomes" id="UP000287439"/>
    </source>
</evidence>
<dbReference type="Proteomes" id="UP000288073">
    <property type="component" value="Unassembled WGS sequence"/>
</dbReference>
<dbReference type="RefSeq" id="WP_018461218.1">
    <property type="nucleotide sequence ID" value="NZ_PELL01000393.1"/>
</dbReference>
<name>A0A430RX73_THESC</name>
<evidence type="ECO:0000259" key="3">
    <source>
        <dbReference type="Pfam" id="PF10099"/>
    </source>
</evidence>
<evidence type="ECO:0000313" key="14">
    <source>
        <dbReference type="Proteomes" id="UP000288051"/>
    </source>
</evidence>
<dbReference type="Proteomes" id="UP000288051">
    <property type="component" value="Unassembled WGS sequence"/>
</dbReference>
<dbReference type="EMBL" id="PEMN01000057">
    <property type="protein sequence ID" value="RTI19812.1"/>
    <property type="molecule type" value="Genomic_DNA"/>
</dbReference>
<dbReference type="Gene3D" id="1.10.10.1320">
    <property type="entry name" value="Anti-sigma factor, zinc-finger domain"/>
    <property type="match status" value="1"/>
</dbReference>
<organism evidence="6 10">
    <name type="scientific">Thermus scotoductus</name>
    <dbReference type="NCBI Taxonomy" id="37636"/>
    <lineage>
        <taxon>Bacteria</taxon>
        <taxon>Thermotogati</taxon>
        <taxon>Deinococcota</taxon>
        <taxon>Deinococci</taxon>
        <taxon>Thermales</taxon>
        <taxon>Thermaceae</taxon>
        <taxon>Thermus</taxon>
    </lineage>
</organism>
<evidence type="ECO:0000313" key="10">
    <source>
        <dbReference type="Proteomes" id="UP000286712"/>
    </source>
</evidence>
<evidence type="ECO:0000313" key="5">
    <source>
        <dbReference type="EMBL" id="RTH19809.1"/>
    </source>
</evidence>
<evidence type="ECO:0000313" key="8">
    <source>
        <dbReference type="EMBL" id="RTI11185.1"/>
    </source>
</evidence>
<dbReference type="EMBL" id="PEMJ01000358">
    <property type="protein sequence ID" value="RTI11185.1"/>
    <property type="molecule type" value="Genomic_DNA"/>
</dbReference>
<evidence type="ECO:0000313" key="11">
    <source>
        <dbReference type="Proteomes" id="UP000286734"/>
    </source>
</evidence>
<dbReference type="EMBL" id="PELV01000083">
    <property type="protein sequence ID" value="RTH19809.1"/>
    <property type="molecule type" value="Genomic_DNA"/>
</dbReference>
<dbReference type="AlphaFoldDB" id="A0A430RX73"/>
<protein>
    <submittedName>
        <fullName evidence="6">Anti-sigma factor</fullName>
    </submittedName>
</protein>
<evidence type="ECO:0000256" key="1">
    <source>
        <dbReference type="SAM" id="MobiDB-lite"/>
    </source>
</evidence>
<accession>A0A430RX73</accession>
<keyword evidence="2" id="KW-0812">Transmembrane</keyword>
<dbReference type="EMBL" id="PELP01000575">
    <property type="protein sequence ID" value="RTG99570.1"/>
    <property type="molecule type" value="Genomic_DNA"/>
</dbReference>
<dbReference type="Proteomes" id="UP000287439">
    <property type="component" value="Unassembled WGS sequence"/>
</dbReference>
<evidence type="ECO:0000313" key="15">
    <source>
        <dbReference type="Proteomes" id="UP000288073"/>
    </source>
</evidence>
<dbReference type="Proteomes" id="UP000286712">
    <property type="component" value="Unassembled WGS sequence"/>
</dbReference>
<gene>
    <name evidence="9" type="ORF">CSW23_02650</name>
    <name evidence="8" type="ORF">CSW27_12915</name>
    <name evidence="7" type="ORF">CSW37_04775</name>
    <name evidence="6" type="ORF">CSW40_07045</name>
    <name evidence="5" type="ORF">CSW41_03375</name>
    <name evidence="4" type="ORF">CSW47_15650</name>
</gene>
<evidence type="ECO:0000313" key="4">
    <source>
        <dbReference type="EMBL" id="RTG99570.1"/>
    </source>
</evidence>
<dbReference type="EMBL" id="PELZ01000116">
    <property type="protein sequence ID" value="RTH38281.1"/>
    <property type="molecule type" value="Genomic_DNA"/>
</dbReference>
<sequence length="210" mass="22819">MTHPDPDDLLRLALDLLPEGQGAGLRAHLRRCPSCRAAYRAYLEALTALAPEEPVPPSWEEELRERLRPRPLPSRRRVLALWLTALLLTLLGAFGLRTWQKALAERRFFALAAEPGARLMPLLAPSGQQTGWALRTSGGEVLLLLKSPLPPGRVYQAWLLQEGHRKSLGLSPTPLLELGPLPEGSLVGVSVEPPGGSPAPTTPSVGRARI</sequence>
<dbReference type="Pfam" id="PF10099">
    <property type="entry name" value="RskA_C"/>
    <property type="match status" value="1"/>
</dbReference>
<feature type="domain" description="Anti-sigma K factor RskA C-terminal" evidence="3">
    <location>
        <begin position="85"/>
        <end position="203"/>
    </location>
</feature>
<feature type="region of interest" description="Disordered" evidence="1">
    <location>
        <begin position="187"/>
        <end position="210"/>
    </location>
</feature>
<evidence type="ECO:0000256" key="2">
    <source>
        <dbReference type="SAM" id="Phobius"/>
    </source>
</evidence>
<evidence type="ECO:0000313" key="9">
    <source>
        <dbReference type="EMBL" id="RTI19812.1"/>
    </source>
</evidence>
<dbReference type="Proteomes" id="UP000286734">
    <property type="component" value="Unassembled WGS sequence"/>
</dbReference>
<dbReference type="GO" id="GO:0005886">
    <property type="term" value="C:plasma membrane"/>
    <property type="evidence" value="ECO:0007669"/>
    <property type="project" value="InterPro"/>
</dbReference>
<keyword evidence="2" id="KW-0472">Membrane</keyword>
<dbReference type="Proteomes" id="UP000287155">
    <property type="component" value="Unassembled WGS sequence"/>
</dbReference>
<dbReference type="InterPro" id="IPR018764">
    <property type="entry name" value="RskA_C"/>
</dbReference>
<evidence type="ECO:0000313" key="7">
    <source>
        <dbReference type="EMBL" id="RTH38281.1"/>
    </source>
</evidence>
<feature type="transmembrane region" description="Helical" evidence="2">
    <location>
        <begin position="79"/>
        <end position="99"/>
    </location>
</feature>
<comment type="caution">
    <text evidence="6">The sequence shown here is derived from an EMBL/GenBank/DDBJ whole genome shotgun (WGS) entry which is preliminary data.</text>
</comment>
<keyword evidence="2" id="KW-1133">Transmembrane helix</keyword>